<comment type="catalytic activity">
    <reaction evidence="1">
        <text>S-ubiquitinyl-[E2 ubiquitin-conjugating enzyme]-L-cysteine + [acceptor protein]-L-lysine = [E2 ubiquitin-conjugating enzyme]-L-cysteine + N(6)-ubiquitinyl-[acceptor protein]-L-lysine.</text>
        <dbReference type="EC" id="2.3.2.27"/>
    </reaction>
</comment>
<keyword evidence="4" id="KW-0067">ATP-binding</keyword>
<evidence type="ECO:0000256" key="3">
    <source>
        <dbReference type="ARBA" id="ARBA00022786"/>
    </source>
</evidence>
<dbReference type="PANTHER" id="PTHR45647">
    <property type="entry name" value="OS02G0152300 PROTEIN"/>
    <property type="match status" value="1"/>
</dbReference>
<evidence type="ECO:0000313" key="7">
    <source>
        <dbReference type="Proteomes" id="UP000583929"/>
    </source>
</evidence>
<comment type="caution">
    <text evidence="6">The sequence shown here is derived from an EMBL/GenBank/DDBJ whole genome shotgun (WGS) entry which is preliminary data.</text>
</comment>
<dbReference type="SUPFAM" id="SSF56112">
    <property type="entry name" value="Protein kinase-like (PK-like)"/>
    <property type="match status" value="1"/>
</dbReference>
<keyword evidence="3" id="KW-0833">Ubl conjugation pathway</keyword>
<reference evidence="6 7" key="1">
    <citation type="journal article" date="2020" name="bioRxiv">
        <title>Sequence and annotation of 42 cannabis genomes reveals extensive copy number variation in cannabinoid synthesis and pathogen resistance genes.</title>
        <authorList>
            <person name="Mckernan K.J."/>
            <person name="Helbert Y."/>
            <person name="Kane L.T."/>
            <person name="Ebling H."/>
            <person name="Zhang L."/>
            <person name="Liu B."/>
            <person name="Eaton Z."/>
            <person name="Mclaughlin S."/>
            <person name="Kingan S."/>
            <person name="Baybayan P."/>
            <person name="Concepcion G."/>
            <person name="Jordan M."/>
            <person name="Riva A."/>
            <person name="Barbazuk W."/>
            <person name="Harkins T."/>
        </authorList>
    </citation>
    <scope>NUCLEOTIDE SEQUENCE [LARGE SCALE GENOMIC DNA]</scope>
    <source>
        <strain evidence="7">cv. Jamaican Lion 4</strain>
        <tissue evidence="6">Leaf</tissue>
    </source>
</reference>
<dbReference type="InterPro" id="IPR017441">
    <property type="entry name" value="Protein_kinase_ATP_BS"/>
</dbReference>
<protein>
    <recommendedName>
        <fullName evidence="2">RING-type E3 ubiquitin transferase</fullName>
        <ecNumber evidence="2">2.3.2.27</ecNumber>
    </recommendedName>
</protein>
<dbReference type="GO" id="GO:0061630">
    <property type="term" value="F:ubiquitin protein ligase activity"/>
    <property type="evidence" value="ECO:0007669"/>
    <property type="project" value="UniProtKB-EC"/>
</dbReference>
<dbReference type="PROSITE" id="PS00107">
    <property type="entry name" value="PROTEIN_KINASE_ATP"/>
    <property type="match status" value="1"/>
</dbReference>
<dbReference type="InterPro" id="IPR011009">
    <property type="entry name" value="Kinase-like_dom_sf"/>
</dbReference>
<dbReference type="PROSITE" id="PS50011">
    <property type="entry name" value="PROTEIN_KINASE_DOM"/>
    <property type="match status" value="1"/>
</dbReference>
<dbReference type="EC" id="2.3.2.27" evidence="2"/>
<keyword evidence="7" id="KW-1185">Reference proteome</keyword>
<dbReference type="PANTHER" id="PTHR45647:SF15">
    <property type="entry name" value="U-BOX DOMAIN-CONTAINING PROTEIN 35"/>
    <property type="match status" value="1"/>
</dbReference>
<organism evidence="6 7">
    <name type="scientific">Cannabis sativa</name>
    <name type="common">Hemp</name>
    <name type="synonym">Marijuana</name>
    <dbReference type="NCBI Taxonomy" id="3483"/>
    <lineage>
        <taxon>Eukaryota</taxon>
        <taxon>Viridiplantae</taxon>
        <taxon>Streptophyta</taxon>
        <taxon>Embryophyta</taxon>
        <taxon>Tracheophyta</taxon>
        <taxon>Spermatophyta</taxon>
        <taxon>Magnoliopsida</taxon>
        <taxon>eudicotyledons</taxon>
        <taxon>Gunneridae</taxon>
        <taxon>Pentapetalae</taxon>
        <taxon>rosids</taxon>
        <taxon>fabids</taxon>
        <taxon>Rosales</taxon>
        <taxon>Cannabaceae</taxon>
        <taxon>Cannabis</taxon>
    </lineage>
</organism>
<proteinExistence type="predicted"/>
<evidence type="ECO:0000256" key="2">
    <source>
        <dbReference type="ARBA" id="ARBA00012483"/>
    </source>
</evidence>
<feature type="binding site" evidence="4">
    <location>
        <position position="84"/>
    </location>
    <ligand>
        <name>ATP</name>
        <dbReference type="ChEBI" id="CHEBI:30616"/>
    </ligand>
</feature>
<dbReference type="GO" id="GO:0004672">
    <property type="term" value="F:protein kinase activity"/>
    <property type="evidence" value="ECO:0007669"/>
    <property type="project" value="InterPro"/>
</dbReference>
<name>A0A7J6DPR3_CANSA</name>
<dbReference type="Gene3D" id="1.10.510.10">
    <property type="entry name" value="Transferase(Phosphotransferase) domain 1"/>
    <property type="match status" value="1"/>
</dbReference>
<evidence type="ECO:0000256" key="1">
    <source>
        <dbReference type="ARBA" id="ARBA00000900"/>
    </source>
</evidence>
<evidence type="ECO:0000313" key="6">
    <source>
        <dbReference type="EMBL" id="KAF4348058.1"/>
    </source>
</evidence>
<evidence type="ECO:0000259" key="5">
    <source>
        <dbReference type="PROSITE" id="PS50011"/>
    </source>
</evidence>
<gene>
    <name evidence="6" type="ORF">G4B88_030694</name>
</gene>
<dbReference type="SMART" id="SM00220">
    <property type="entry name" value="S_TKc"/>
    <property type="match status" value="1"/>
</dbReference>
<dbReference type="InterPro" id="IPR051348">
    <property type="entry name" value="U-box_ubiquitin_ligases"/>
</dbReference>
<dbReference type="EMBL" id="JAATIQ010000737">
    <property type="protein sequence ID" value="KAF4348058.1"/>
    <property type="molecule type" value="Genomic_DNA"/>
</dbReference>
<dbReference type="Proteomes" id="UP000583929">
    <property type="component" value="Unassembled WGS sequence"/>
</dbReference>
<feature type="domain" description="Protein kinase" evidence="5">
    <location>
        <begin position="57"/>
        <end position="278"/>
    </location>
</feature>
<dbReference type="Gene3D" id="3.30.200.20">
    <property type="entry name" value="Phosphorylase Kinase, domain 1"/>
    <property type="match status" value="1"/>
</dbReference>
<dbReference type="AlphaFoldDB" id="A0A7J6DPR3"/>
<sequence>MYVRQCDEREASLNKDAEMKTMHDAEEIEKLEIALTGNLQQYQQFTWEEIQSATCNFSEVLIIGFGGYGTAFKCKFHQTTAAVKVLSSNESCKDKQFLREDLEHTEQLDILSKIHHPHLLILIGACLDRGFLVYDMSTRRMVGWRTNRRHLPLPSSTRQSPNKSSIHHDLKPANILLDQNLVSKIGDDQLEPNEYQRTGLISPKSYVYSLGIVILQLLTAKPALALAHVVETAVREGHLEDICDSNAGNWPSKETKQMVELGLRCVELSREDRPDLQA</sequence>
<dbReference type="InterPro" id="IPR000719">
    <property type="entry name" value="Prot_kinase_dom"/>
</dbReference>
<accession>A0A7J6DPR3</accession>
<dbReference type="GO" id="GO:0005524">
    <property type="term" value="F:ATP binding"/>
    <property type="evidence" value="ECO:0007669"/>
    <property type="project" value="UniProtKB-UniRule"/>
</dbReference>
<keyword evidence="4" id="KW-0547">Nucleotide-binding</keyword>
<evidence type="ECO:0000256" key="4">
    <source>
        <dbReference type="PROSITE-ProRule" id="PRU10141"/>
    </source>
</evidence>